<dbReference type="EMBL" id="SGWZ01000004">
    <property type="protein sequence ID" value="RZS67260.1"/>
    <property type="molecule type" value="Genomic_DNA"/>
</dbReference>
<dbReference type="Pfam" id="PF03466">
    <property type="entry name" value="LysR_substrate"/>
    <property type="match status" value="1"/>
</dbReference>
<accession>A0A4V2EZQ0</accession>
<comment type="caution">
    <text evidence="7">The sequence shown here is derived from an EMBL/GenBank/DDBJ whole genome shotgun (WGS) entry which is preliminary data.</text>
</comment>
<sequence>MNPARLNWDNLRIFLAVARAHTALDAAQLLDMDHSTITRRLRRLENEIGSLLFSRTTQGHALTPEGTRLLNHIEKIEATLGAMESDIRNDAQAISGQVRLGATEGLGCAFLAPHLAHFCDRHRDIVVDLLAVPRFVNLSKREADLAVTIERPAAGAYVACKLSDYRLQLYATSRYLATHPPIRNLRDLASHRLTGYVDDLVFSAELSYLAQIAPQSRVPLRSTNVIAQLHAARQGKALAVLPCFLAADATDLIPVLPGKARITRNFWLVTPAEHRQVTRVRVLWDYLREVAEVNQAYLMGETTTMRWLTAPSIEPANEAVRAHEQALSRHASSPRPDL</sequence>
<dbReference type="GO" id="GO:0006351">
    <property type="term" value="P:DNA-templated transcription"/>
    <property type="evidence" value="ECO:0007669"/>
    <property type="project" value="TreeGrafter"/>
</dbReference>
<dbReference type="PANTHER" id="PTHR30537:SF3">
    <property type="entry name" value="TRANSCRIPTIONAL REGULATORY PROTEIN"/>
    <property type="match status" value="1"/>
</dbReference>
<dbReference type="SUPFAM" id="SSF53850">
    <property type="entry name" value="Periplasmic binding protein-like II"/>
    <property type="match status" value="1"/>
</dbReference>
<feature type="region of interest" description="Disordered" evidence="5">
    <location>
        <begin position="319"/>
        <end position="338"/>
    </location>
</feature>
<dbReference type="InterPro" id="IPR000847">
    <property type="entry name" value="LysR_HTH_N"/>
</dbReference>
<dbReference type="SUPFAM" id="SSF46785">
    <property type="entry name" value="Winged helix' DNA-binding domain"/>
    <property type="match status" value="1"/>
</dbReference>
<dbReference type="GO" id="GO:0043565">
    <property type="term" value="F:sequence-specific DNA binding"/>
    <property type="evidence" value="ECO:0007669"/>
    <property type="project" value="TreeGrafter"/>
</dbReference>
<evidence type="ECO:0000256" key="2">
    <source>
        <dbReference type="ARBA" id="ARBA00023015"/>
    </source>
</evidence>
<proteinExistence type="inferred from homology"/>
<dbReference type="InterPro" id="IPR036388">
    <property type="entry name" value="WH-like_DNA-bd_sf"/>
</dbReference>
<evidence type="ECO:0000313" key="8">
    <source>
        <dbReference type="Proteomes" id="UP000292039"/>
    </source>
</evidence>
<dbReference type="PROSITE" id="PS50931">
    <property type="entry name" value="HTH_LYSR"/>
    <property type="match status" value="1"/>
</dbReference>
<organism evidence="7 8">
    <name type="scientific">Kerstersia gyiorum</name>
    <dbReference type="NCBI Taxonomy" id="206506"/>
    <lineage>
        <taxon>Bacteria</taxon>
        <taxon>Pseudomonadati</taxon>
        <taxon>Pseudomonadota</taxon>
        <taxon>Betaproteobacteria</taxon>
        <taxon>Burkholderiales</taxon>
        <taxon>Alcaligenaceae</taxon>
        <taxon>Kerstersia</taxon>
    </lineage>
</organism>
<evidence type="ECO:0000256" key="4">
    <source>
        <dbReference type="ARBA" id="ARBA00023163"/>
    </source>
</evidence>
<keyword evidence="4" id="KW-0804">Transcription</keyword>
<evidence type="ECO:0000256" key="5">
    <source>
        <dbReference type="SAM" id="MobiDB-lite"/>
    </source>
</evidence>
<dbReference type="RefSeq" id="WP_068370600.1">
    <property type="nucleotide sequence ID" value="NZ_CBCSEB010000008.1"/>
</dbReference>
<dbReference type="Proteomes" id="UP000292039">
    <property type="component" value="Unassembled WGS sequence"/>
</dbReference>
<dbReference type="InterPro" id="IPR005119">
    <property type="entry name" value="LysR_subst-bd"/>
</dbReference>
<dbReference type="AlphaFoldDB" id="A0A4V2EZQ0"/>
<name>A0A4V2EZQ0_9BURK</name>
<dbReference type="InterPro" id="IPR036390">
    <property type="entry name" value="WH_DNA-bd_sf"/>
</dbReference>
<dbReference type="GO" id="GO:0003700">
    <property type="term" value="F:DNA-binding transcription factor activity"/>
    <property type="evidence" value="ECO:0007669"/>
    <property type="project" value="InterPro"/>
</dbReference>
<gene>
    <name evidence="7" type="ORF">EV679_2473</name>
</gene>
<evidence type="ECO:0000259" key="6">
    <source>
        <dbReference type="PROSITE" id="PS50931"/>
    </source>
</evidence>
<dbReference type="Pfam" id="PF00126">
    <property type="entry name" value="HTH_1"/>
    <property type="match status" value="1"/>
</dbReference>
<dbReference type="InterPro" id="IPR058163">
    <property type="entry name" value="LysR-type_TF_proteobact-type"/>
</dbReference>
<evidence type="ECO:0000313" key="7">
    <source>
        <dbReference type="EMBL" id="RZS67260.1"/>
    </source>
</evidence>
<dbReference type="Gene3D" id="1.10.10.10">
    <property type="entry name" value="Winged helix-like DNA-binding domain superfamily/Winged helix DNA-binding domain"/>
    <property type="match status" value="1"/>
</dbReference>
<reference evidence="7 8" key="1">
    <citation type="submission" date="2019-02" db="EMBL/GenBank/DDBJ databases">
        <title>Genomic Encyclopedia of Type Strains, Phase IV (KMG-IV): sequencing the most valuable type-strain genomes for metagenomic binning, comparative biology and taxonomic classification.</title>
        <authorList>
            <person name="Goeker M."/>
        </authorList>
    </citation>
    <scope>NUCLEOTIDE SEQUENCE [LARGE SCALE GENOMIC DNA]</scope>
    <source>
        <strain evidence="7 8">DSM 16618</strain>
    </source>
</reference>
<feature type="domain" description="HTH lysR-type" evidence="6">
    <location>
        <begin position="6"/>
        <end position="63"/>
    </location>
</feature>
<comment type="similarity">
    <text evidence="1">Belongs to the LysR transcriptional regulatory family.</text>
</comment>
<dbReference type="Gene3D" id="3.40.190.290">
    <property type="match status" value="1"/>
</dbReference>
<evidence type="ECO:0000256" key="1">
    <source>
        <dbReference type="ARBA" id="ARBA00009437"/>
    </source>
</evidence>
<keyword evidence="3 7" id="KW-0238">DNA-binding</keyword>
<dbReference type="PANTHER" id="PTHR30537">
    <property type="entry name" value="HTH-TYPE TRANSCRIPTIONAL REGULATOR"/>
    <property type="match status" value="1"/>
</dbReference>
<protein>
    <submittedName>
        <fullName evidence="7">DNA-binding transcriptional LysR family regulator</fullName>
    </submittedName>
</protein>
<keyword evidence="2" id="KW-0805">Transcription regulation</keyword>
<evidence type="ECO:0000256" key="3">
    <source>
        <dbReference type="ARBA" id="ARBA00023125"/>
    </source>
</evidence>